<evidence type="ECO:0000256" key="2">
    <source>
        <dbReference type="ARBA" id="ARBA00022737"/>
    </source>
</evidence>
<dbReference type="GO" id="GO:0046872">
    <property type="term" value="F:metal ion binding"/>
    <property type="evidence" value="ECO:0007669"/>
    <property type="project" value="UniProtKB-KW"/>
</dbReference>
<dbReference type="PROSITE" id="PS50081">
    <property type="entry name" value="ZF_DAG_PE_2"/>
    <property type="match status" value="2"/>
</dbReference>
<dbReference type="InterPro" id="IPR053192">
    <property type="entry name" value="Vacuole_Formation_Reg"/>
</dbReference>
<organism evidence="5 6">
    <name type="scientific">Hibiscus syriacus</name>
    <name type="common">Rose of Sharon</name>
    <dbReference type="NCBI Taxonomy" id="106335"/>
    <lineage>
        <taxon>Eukaryota</taxon>
        <taxon>Viridiplantae</taxon>
        <taxon>Streptophyta</taxon>
        <taxon>Embryophyta</taxon>
        <taxon>Tracheophyta</taxon>
        <taxon>Spermatophyta</taxon>
        <taxon>Magnoliopsida</taxon>
        <taxon>eudicotyledons</taxon>
        <taxon>Gunneridae</taxon>
        <taxon>Pentapetalae</taxon>
        <taxon>rosids</taxon>
        <taxon>malvids</taxon>
        <taxon>Malvales</taxon>
        <taxon>Malvaceae</taxon>
        <taxon>Malvoideae</taxon>
        <taxon>Hibiscus</taxon>
    </lineage>
</organism>
<keyword evidence="2" id="KW-0677">Repeat</keyword>
<evidence type="ECO:0000259" key="4">
    <source>
        <dbReference type="PROSITE" id="PS50081"/>
    </source>
</evidence>
<gene>
    <name evidence="5" type="ORF">F3Y22_tig00110187pilonHSYRG00082</name>
</gene>
<accession>A0A6A3BFE7</accession>
<dbReference type="PANTHER" id="PTHR32410">
    <property type="entry name" value="CYSTEINE/HISTIDINE-RICH C1 DOMAIN FAMILY PROTEIN"/>
    <property type="match status" value="1"/>
</dbReference>
<keyword evidence="1" id="KW-0479">Metal-binding</keyword>
<feature type="domain" description="Phorbol-ester/DAG-type" evidence="4">
    <location>
        <begin position="170"/>
        <end position="217"/>
    </location>
</feature>
<dbReference type="SMART" id="SM00109">
    <property type="entry name" value="C1"/>
    <property type="match status" value="4"/>
</dbReference>
<dbReference type="InterPro" id="IPR004146">
    <property type="entry name" value="DC1"/>
</dbReference>
<feature type="domain" description="Phorbol-ester/DAG-type" evidence="4">
    <location>
        <begin position="339"/>
        <end position="389"/>
    </location>
</feature>
<dbReference type="Proteomes" id="UP000436088">
    <property type="component" value="Unassembled WGS sequence"/>
</dbReference>
<dbReference type="InterPro" id="IPR002219">
    <property type="entry name" value="PKC_DAG/PE"/>
</dbReference>
<dbReference type="EMBL" id="VEPZ02000867">
    <property type="protein sequence ID" value="KAE8714817.1"/>
    <property type="molecule type" value="Genomic_DNA"/>
</dbReference>
<dbReference type="SUPFAM" id="SSF57889">
    <property type="entry name" value="Cysteine-rich domain"/>
    <property type="match status" value="3"/>
</dbReference>
<evidence type="ECO:0000313" key="5">
    <source>
        <dbReference type="EMBL" id="KAE8714817.1"/>
    </source>
</evidence>
<protein>
    <recommendedName>
        <fullName evidence="4">Phorbol-ester/DAG-type domain-containing protein</fullName>
    </recommendedName>
</protein>
<evidence type="ECO:0000256" key="1">
    <source>
        <dbReference type="ARBA" id="ARBA00022723"/>
    </source>
</evidence>
<dbReference type="AlphaFoldDB" id="A0A6A3BFE7"/>
<evidence type="ECO:0000256" key="3">
    <source>
        <dbReference type="ARBA" id="ARBA00022833"/>
    </source>
</evidence>
<reference evidence="5" key="1">
    <citation type="submission" date="2019-09" db="EMBL/GenBank/DDBJ databases">
        <title>Draft genome information of white flower Hibiscus syriacus.</title>
        <authorList>
            <person name="Kim Y.-M."/>
        </authorList>
    </citation>
    <scope>NUCLEOTIDE SEQUENCE [LARGE SCALE GENOMIC DNA]</scope>
    <source>
        <strain evidence="5">YM2019G1</strain>
    </source>
</reference>
<dbReference type="InterPro" id="IPR046349">
    <property type="entry name" value="C1-like_sf"/>
</dbReference>
<keyword evidence="6" id="KW-1185">Reference proteome</keyword>
<name>A0A6A3BFE7_HIBSY</name>
<dbReference type="PANTHER" id="PTHR32410:SF173">
    <property type="entry name" value="C1 DOMAIN FAMILY PROTEIN, PUTATIVE-RELATED"/>
    <property type="match status" value="1"/>
</dbReference>
<proteinExistence type="predicted"/>
<evidence type="ECO:0000313" key="6">
    <source>
        <dbReference type="Proteomes" id="UP000436088"/>
    </source>
</evidence>
<sequence>MALKLFSHQHPLVFIEKQSPESEKVYCSACGELISGPSFSCADCGFFLDRMCAEAPAEMNHHFHREHSLELLKSFGMLEDVPQKDALVSVENFPEKLNDALCCACSKWLWDSAYFDLGNGILIHKKCVDLPLEINHFLHTQHSLVLQFNTEGLRYFASPPPVVKGGRIHEHPFTLFWKQVPFICDACGTEGRCATYICSKCSLTVHEGCISLSPILKFPRHHHLLSHTFILGQHAIKTRKCEACPEEVNAEHGVYFCIECNYIVHVNFAIQNREFFHFSFELEHTDKQLKAKSAFVVIKETELGEDTTVAASEIKHRSHQHNLVLNDDSEVSDTPKLQGHEHRLYYYPFNRGLCSGCGDELRGAFTCRDCNFAVDWKCLRLPSKILHRCDDHPLTLTYQEDNLYSKYNYCDVCERRRDPYQSFYHCAMCKTSAHRECVVKRYS</sequence>
<dbReference type="Pfam" id="PF03107">
    <property type="entry name" value="C1_2"/>
    <property type="match status" value="4"/>
</dbReference>
<comment type="caution">
    <text evidence="5">The sequence shown here is derived from an EMBL/GenBank/DDBJ whole genome shotgun (WGS) entry which is preliminary data.</text>
</comment>
<keyword evidence="3" id="KW-0862">Zinc</keyword>